<organism evidence="2 3">
    <name type="scientific">Streblomastix strix</name>
    <dbReference type="NCBI Taxonomy" id="222440"/>
    <lineage>
        <taxon>Eukaryota</taxon>
        <taxon>Metamonada</taxon>
        <taxon>Preaxostyla</taxon>
        <taxon>Oxymonadida</taxon>
        <taxon>Streblomastigidae</taxon>
        <taxon>Streblomastix</taxon>
    </lineage>
</organism>
<name>A0A5J4W7L1_9EUKA</name>
<sequence>MEKERQIEFEKKQQAKNQQQSQPQQSQMEKDPEVNENQIEKRSERGNTTSLIQPDQNTQTNPNIDLNYISPLHNTPHRPSQHTQYRSPSPSLEETQALLNAIPPGDPREYKEKEPEPEKPKLQQYAGLMEVIGRFHEIMKPIIEEEKKKPDIMLPGQYKHYPNKDGPMFFYPPKNYHPTPIPRPKDLDLPEEQWEQFDGDKWANLPKGSYIPGLLNISDGVAGFINIHPQIYQSIPEAVIGLITFAAQQIVESEIESEDQEQLTNKIERIVADGTDDYEDSNQSEHAIEPKHVTNGNDGLRRNDSGTQLQATVNGEANPEINITKTSANTPPHNVNGSDGLGGNGCGTQLQAATNVNGHENHQAIDNTGNEDNNEQANDNRIGGQQQQNSQEFNNGTQHQQDGVNNKPEEIGSPHTTHPEQELRNPNTSQSKVQPPLINKPPELNQVKGKVVVLKQKIQQPNEHDTRSRTGQLKSVPNKSLGSPEARANSDTSNHVIQQQERRKKADVAPVTEDKSAKHSKGNKTSAGSKKQKQGFNSEN</sequence>
<feature type="compositionally biased region" description="Basic and acidic residues" evidence="1">
    <location>
        <begin position="407"/>
        <end position="423"/>
    </location>
</feature>
<dbReference type="Proteomes" id="UP000324800">
    <property type="component" value="Unassembled WGS sequence"/>
</dbReference>
<feature type="compositionally biased region" description="Basic and acidic residues" evidence="1">
    <location>
        <begin position="106"/>
        <end position="120"/>
    </location>
</feature>
<feature type="compositionally biased region" description="Polar residues" evidence="1">
    <location>
        <begin position="46"/>
        <end position="64"/>
    </location>
</feature>
<protein>
    <submittedName>
        <fullName evidence="2">Uncharacterized protein</fullName>
    </submittedName>
</protein>
<evidence type="ECO:0000256" key="1">
    <source>
        <dbReference type="SAM" id="MobiDB-lite"/>
    </source>
</evidence>
<feature type="compositionally biased region" description="Low complexity" evidence="1">
    <location>
        <begin position="446"/>
        <end position="460"/>
    </location>
</feature>
<feature type="compositionally biased region" description="Low complexity" evidence="1">
    <location>
        <begin position="15"/>
        <end position="27"/>
    </location>
</feature>
<proteinExistence type="predicted"/>
<accession>A0A5J4W7L1</accession>
<feature type="compositionally biased region" description="Polar residues" evidence="1">
    <location>
        <begin position="81"/>
        <end position="94"/>
    </location>
</feature>
<feature type="compositionally biased region" description="Polar residues" evidence="1">
    <location>
        <begin position="489"/>
        <end position="499"/>
    </location>
</feature>
<feature type="compositionally biased region" description="Polar residues" evidence="1">
    <location>
        <begin position="424"/>
        <end position="433"/>
    </location>
</feature>
<evidence type="ECO:0000313" key="3">
    <source>
        <dbReference type="Proteomes" id="UP000324800"/>
    </source>
</evidence>
<dbReference type="EMBL" id="SNRW01003069">
    <property type="protein sequence ID" value="KAA6390891.1"/>
    <property type="molecule type" value="Genomic_DNA"/>
</dbReference>
<feature type="compositionally biased region" description="Polar residues" evidence="1">
    <location>
        <begin position="469"/>
        <end position="481"/>
    </location>
</feature>
<feature type="compositionally biased region" description="Basic and acidic residues" evidence="1">
    <location>
        <begin position="500"/>
        <end position="517"/>
    </location>
</feature>
<feature type="region of interest" description="Disordered" evidence="1">
    <location>
        <begin position="101"/>
        <end position="120"/>
    </location>
</feature>
<feature type="compositionally biased region" description="Polar residues" evidence="1">
    <location>
        <begin position="523"/>
        <end position="540"/>
    </location>
</feature>
<feature type="compositionally biased region" description="Basic and acidic residues" evidence="1">
    <location>
        <begin position="1"/>
        <end position="13"/>
    </location>
</feature>
<feature type="compositionally biased region" description="Polar residues" evidence="1">
    <location>
        <begin position="305"/>
        <end position="333"/>
    </location>
</feature>
<feature type="non-terminal residue" evidence="2">
    <location>
        <position position="540"/>
    </location>
</feature>
<gene>
    <name evidence="2" type="ORF">EZS28_013586</name>
</gene>
<feature type="compositionally biased region" description="Polar residues" evidence="1">
    <location>
        <begin position="348"/>
        <end position="404"/>
    </location>
</feature>
<dbReference type="AlphaFoldDB" id="A0A5J4W7L1"/>
<feature type="region of interest" description="Disordered" evidence="1">
    <location>
        <begin position="1"/>
        <end position="94"/>
    </location>
</feature>
<evidence type="ECO:0000313" key="2">
    <source>
        <dbReference type="EMBL" id="KAA6390891.1"/>
    </source>
</evidence>
<comment type="caution">
    <text evidence="2">The sequence shown here is derived from an EMBL/GenBank/DDBJ whole genome shotgun (WGS) entry which is preliminary data.</text>
</comment>
<reference evidence="2 3" key="1">
    <citation type="submission" date="2019-03" db="EMBL/GenBank/DDBJ databases">
        <title>Single cell metagenomics reveals metabolic interactions within the superorganism composed of flagellate Streblomastix strix and complex community of Bacteroidetes bacteria on its surface.</title>
        <authorList>
            <person name="Treitli S.C."/>
            <person name="Kolisko M."/>
            <person name="Husnik F."/>
            <person name="Keeling P."/>
            <person name="Hampl V."/>
        </authorList>
    </citation>
    <scope>NUCLEOTIDE SEQUENCE [LARGE SCALE GENOMIC DNA]</scope>
    <source>
        <strain evidence="2">ST1C</strain>
    </source>
</reference>
<feature type="compositionally biased region" description="Basic and acidic residues" evidence="1">
    <location>
        <begin position="28"/>
        <end position="45"/>
    </location>
</feature>
<feature type="region of interest" description="Disordered" evidence="1">
    <location>
        <begin position="276"/>
        <end position="540"/>
    </location>
</feature>